<feature type="compositionally biased region" description="Polar residues" evidence="2">
    <location>
        <begin position="369"/>
        <end position="380"/>
    </location>
</feature>
<keyword evidence="5" id="KW-1185">Reference proteome</keyword>
<dbReference type="Proteomes" id="UP000014254">
    <property type="component" value="Unassembled WGS sequence"/>
</dbReference>
<name>S2IZ10_MUCC1</name>
<feature type="domain" description="SWIM-type" evidence="3">
    <location>
        <begin position="287"/>
        <end position="323"/>
    </location>
</feature>
<feature type="region of interest" description="Disordered" evidence="2">
    <location>
        <begin position="453"/>
        <end position="556"/>
    </location>
</feature>
<dbReference type="AlphaFoldDB" id="S2IZ10"/>
<evidence type="ECO:0000259" key="3">
    <source>
        <dbReference type="PROSITE" id="PS50966"/>
    </source>
</evidence>
<dbReference type="InterPro" id="IPR007527">
    <property type="entry name" value="Znf_SWIM"/>
</dbReference>
<dbReference type="InParanoid" id="S2IZ10"/>
<keyword evidence="1" id="KW-0863">Zinc-finger</keyword>
<evidence type="ECO:0000313" key="5">
    <source>
        <dbReference type="Proteomes" id="UP000014254"/>
    </source>
</evidence>
<accession>S2IZ10</accession>
<dbReference type="OrthoDB" id="2289883at2759"/>
<evidence type="ECO:0000313" key="4">
    <source>
        <dbReference type="EMBL" id="EPB81117.1"/>
    </source>
</evidence>
<proteinExistence type="predicted"/>
<sequence>MFAVSATKFSGEALFVHFTDHLLSFDADQGLILSENVENAIRGWIEASQHQFKTLIWIIDEKKLYGDAIYNINQKGRDTLLQKYRQLISDRVESFNTAIPVYCYILDYFRKACFNLLHCLAQLQHRHNLNIAGSTLLTWSKDETTSLDDQSFYTLKCIHLQQKPLFNTSKWKYLHWADLGLKQDLEPVTDQDAIPSTWNDVSVEPFEAKEKPDKNAIHKEVLQSVIGSLTKEKIKAFIGNVIYIERGLELKRQVTQLSVKTEDDAHVQMMASIPIESSSGFITSTIFFSKQNETYKLVKAKCTCPIGNWGNCKHCAAVMLYALDQRVGSPPDDTHNEDEPSSSLSAKRSYDASEEDNSSGSYESRKKANSSVESYESISTVAYDPNAPPSAPTSHSTDEERVTQLTFASTVSSVSNTSLQSFGIIISSSNERSSHSLNSLSSGTKEMIFLPSSNSLSDNQELKESLEQIQESHNEEEGSVEIIQQANADLRAPLSPPLPISANHIDQAHMSPTKEQEEQEGSENLTNIENPESQQNDDNDDDEEDDDDLPETQPYF</sequence>
<feature type="region of interest" description="Disordered" evidence="2">
    <location>
        <begin position="329"/>
        <end position="402"/>
    </location>
</feature>
<feature type="compositionally biased region" description="Polar residues" evidence="2">
    <location>
        <begin position="522"/>
        <end position="534"/>
    </location>
</feature>
<feature type="compositionally biased region" description="Basic and acidic residues" evidence="2">
    <location>
        <begin position="460"/>
        <end position="476"/>
    </location>
</feature>
<feature type="compositionally biased region" description="Acidic residues" evidence="2">
    <location>
        <begin position="535"/>
        <end position="550"/>
    </location>
</feature>
<organism evidence="4 5">
    <name type="scientific">Mucor circinelloides f. circinelloides (strain 1006PhL)</name>
    <name type="common">Mucormycosis agent</name>
    <name type="synonym">Calyptromyces circinelloides</name>
    <dbReference type="NCBI Taxonomy" id="1220926"/>
    <lineage>
        <taxon>Eukaryota</taxon>
        <taxon>Fungi</taxon>
        <taxon>Fungi incertae sedis</taxon>
        <taxon>Mucoromycota</taxon>
        <taxon>Mucoromycotina</taxon>
        <taxon>Mucoromycetes</taxon>
        <taxon>Mucorales</taxon>
        <taxon>Mucorineae</taxon>
        <taxon>Mucoraceae</taxon>
        <taxon>Mucor</taxon>
    </lineage>
</organism>
<dbReference type="GO" id="GO:0008270">
    <property type="term" value="F:zinc ion binding"/>
    <property type="evidence" value="ECO:0007669"/>
    <property type="project" value="UniProtKB-KW"/>
</dbReference>
<keyword evidence="1" id="KW-0479">Metal-binding</keyword>
<protein>
    <recommendedName>
        <fullName evidence="3">SWIM-type domain-containing protein</fullName>
    </recommendedName>
</protein>
<reference evidence="5" key="1">
    <citation type="submission" date="2013-05" db="EMBL/GenBank/DDBJ databases">
        <title>The Genome sequence of Mucor circinelloides f. circinelloides 1006PhL.</title>
        <authorList>
            <consortium name="The Broad Institute Genomics Platform"/>
            <person name="Cuomo C."/>
            <person name="Earl A."/>
            <person name="Findley K."/>
            <person name="Lee S.C."/>
            <person name="Walker B."/>
            <person name="Young S."/>
            <person name="Zeng Q."/>
            <person name="Gargeya S."/>
            <person name="Fitzgerald M."/>
            <person name="Haas B."/>
            <person name="Abouelleil A."/>
            <person name="Allen A.W."/>
            <person name="Alvarado L."/>
            <person name="Arachchi H.M."/>
            <person name="Berlin A.M."/>
            <person name="Chapman S.B."/>
            <person name="Gainer-Dewar J."/>
            <person name="Goldberg J."/>
            <person name="Griggs A."/>
            <person name="Gujja S."/>
            <person name="Hansen M."/>
            <person name="Howarth C."/>
            <person name="Imamovic A."/>
            <person name="Ireland A."/>
            <person name="Larimer J."/>
            <person name="McCowan C."/>
            <person name="Murphy C."/>
            <person name="Pearson M."/>
            <person name="Poon T.W."/>
            <person name="Priest M."/>
            <person name="Roberts A."/>
            <person name="Saif S."/>
            <person name="Shea T."/>
            <person name="Sisk P."/>
            <person name="Sykes S."/>
            <person name="Wortman J."/>
            <person name="Nusbaum C."/>
            <person name="Birren B."/>
        </authorList>
    </citation>
    <scope>NUCLEOTIDE SEQUENCE [LARGE SCALE GENOMIC DNA]</scope>
    <source>
        <strain evidence="5">1006PhL</strain>
    </source>
</reference>
<dbReference type="EMBL" id="KE124210">
    <property type="protein sequence ID" value="EPB81117.1"/>
    <property type="molecule type" value="Genomic_DNA"/>
</dbReference>
<gene>
    <name evidence="4" type="ORF">HMPREF1544_12185</name>
</gene>
<evidence type="ECO:0000256" key="1">
    <source>
        <dbReference type="PROSITE-ProRule" id="PRU00325"/>
    </source>
</evidence>
<dbReference type="VEuPathDB" id="FungiDB:HMPREF1544_12185"/>
<dbReference type="PROSITE" id="PS50966">
    <property type="entry name" value="ZF_SWIM"/>
    <property type="match status" value="1"/>
</dbReference>
<evidence type="ECO:0000256" key="2">
    <source>
        <dbReference type="SAM" id="MobiDB-lite"/>
    </source>
</evidence>
<keyword evidence="1" id="KW-0862">Zinc</keyword>